<keyword evidence="7" id="KW-0249">Electron transport</keyword>
<evidence type="ECO:0000256" key="6">
    <source>
        <dbReference type="ARBA" id="ARBA00022737"/>
    </source>
</evidence>
<keyword evidence="4" id="KW-0004">4Fe-4S</keyword>
<comment type="subunit">
    <text evidence="2">Heterotetramer of one alpha, one beta, one delta and one gamma chain.</text>
</comment>
<comment type="cofactor">
    <cofactor evidence="1">
        <name>[4Fe-4S] cluster</name>
        <dbReference type="ChEBI" id="CHEBI:49883"/>
    </cofactor>
</comment>
<proteinExistence type="predicted"/>
<evidence type="ECO:0000256" key="1">
    <source>
        <dbReference type="ARBA" id="ARBA00001966"/>
    </source>
</evidence>
<dbReference type="InterPro" id="IPR017896">
    <property type="entry name" value="4Fe4S_Fe-S-bd"/>
</dbReference>
<evidence type="ECO:0000256" key="12">
    <source>
        <dbReference type="ARBA" id="ARBA00044818"/>
    </source>
</evidence>
<evidence type="ECO:0000256" key="7">
    <source>
        <dbReference type="ARBA" id="ARBA00022982"/>
    </source>
</evidence>
<keyword evidence="5" id="KW-0479">Metal-binding</keyword>
<dbReference type="PROSITE" id="PS00198">
    <property type="entry name" value="4FE4S_FER_1"/>
    <property type="match status" value="1"/>
</dbReference>
<evidence type="ECO:0000256" key="3">
    <source>
        <dbReference type="ARBA" id="ARBA00022448"/>
    </source>
</evidence>
<dbReference type="InterPro" id="IPR017900">
    <property type="entry name" value="4Fe4S_Fe_S_CS"/>
</dbReference>
<accession>A0A7C0VCN2</accession>
<dbReference type="Pfam" id="PF14697">
    <property type="entry name" value="Fer4_21"/>
    <property type="match status" value="1"/>
</dbReference>
<keyword evidence="9" id="KW-0411">Iron-sulfur</keyword>
<dbReference type="PANTHER" id="PTHR43724">
    <property type="entry name" value="PYRUVATE SYNTHASE SUBUNIT PORD"/>
    <property type="match status" value="1"/>
</dbReference>
<name>A0A7C0VCN2_UNCW3</name>
<evidence type="ECO:0000256" key="11">
    <source>
        <dbReference type="ARBA" id="ARBA00044816"/>
    </source>
</evidence>
<organism evidence="14">
    <name type="scientific">candidate division WOR-3 bacterium</name>
    <dbReference type="NCBI Taxonomy" id="2052148"/>
    <lineage>
        <taxon>Bacteria</taxon>
        <taxon>Bacteria division WOR-3</taxon>
    </lineage>
</organism>
<keyword evidence="3" id="KW-0813">Transport</keyword>
<evidence type="ECO:0000256" key="9">
    <source>
        <dbReference type="ARBA" id="ARBA00023014"/>
    </source>
</evidence>
<dbReference type="Proteomes" id="UP000885847">
    <property type="component" value="Unassembled WGS sequence"/>
</dbReference>
<keyword evidence="6" id="KW-0677">Repeat</keyword>
<dbReference type="InterPro" id="IPR011898">
    <property type="entry name" value="PorD_KorD"/>
</dbReference>
<evidence type="ECO:0000256" key="4">
    <source>
        <dbReference type="ARBA" id="ARBA00022485"/>
    </source>
</evidence>
<dbReference type="GO" id="GO:0051539">
    <property type="term" value="F:4 iron, 4 sulfur cluster binding"/>
    <property type="evidence" value="ECO:0007669"/>
    <property type="project" value="UniProtKB-KW"/>
</dbReference>
<dbReference type="NCBIfam" id="TIGR02179">
    <property type="entry name" value="PorD_KorD"/>
    <property type="match status" value="1"/>
</dbReference>
<keyword evidence="8" id="KW-0408">Iron</keyword>
<reference evidence="14" key="1">
    <citation type="journal article" date="2020" name="mSystems">
        <title>Genome- and Community-Level Interaction Insights into Carbon Utilization and Element Cycling Functions of Hydrothermarchaeota in Hydrothermal Sediment.</title>
        <authorList>
            <person name="Zhou Z."/>
            <person name="Liu Y."/>
            <person name="Xu W."/>
            <person name="Pan J."/>
            <person name="Luo Z.H."/>
            <person name="Li M."/>
        </authorList>
    </citation>
    <scope>NUCLEOTIDE SEQUENCE [LARGE SCALE GENOMIC DNA]</scope>
    <source>
        <strain evidence="14">HyVt-102</strain>
    </source>
</reference>
<dbReference type="PANTHER" id="PTHR43724:SF1">
    <property type="entry name" value="PYRUVATE SYNTHASE SUBUNIT PORD"/>
    <property type="match status" value="1"/>
</dbReference>
<dbReference type="SUPFAM" id="SSF54862">
    <property type="entry name" value="4Fe-4S ferredoxins"/>
    <property type="match status" value="1"/>
</dbReference>
<dbReference type="AlphaFoldDB" id="A0A7C0VCN2"/>
<evidence type="ECO:0000256" key="2">
    <source>
        <dbReference type="ARBA" id="ARBA00011595"/>
    </source>
</evidence>
<evidence type="ECO:0000259" key="13">
    <source>
        <dbReference type="PROSITE" id="PS51379"/>
    </source>
</evidence>
<feature type="domain" description="4Fe-4S ferredoxin-type" evidence="13">
    <location>
        <begin position="60"/>
        <end position="90"/>
    </location>
</feature>
<evidence type="ECO:0000256" key="5">
    <source>
        <dbReference type="ARBA" id="ARBA00022723"/>
    </source>
</evidence>
<comment type="caution">
    <text evidence="14">The sequence shown here is derived from an EMBL/GenBank/DDBJ whole genome shotgun (WGS) entry which is preliminary data.</text>
</comment>
<dbReference type="Gene3D" id="3.30.70.20">
    <property type="match status" value="1"/>
</dbReference>
<dbReference type="EMBL" id="DQWE01000329">
    <property type="protein sequence ID" value="HDI83506.1"/>
    <property type="molecule type" value="Genomic_DNA"/>
</dbReference>
<evidence type="ECO:0000256" key="10">
    <source>
        <dbReference type="ARBA" id="ARBA00044788"/>
    </source>
</evidence>
<dbReference type="NCBIfam" id="NF040684">
    <property type="entry name" value="PorD_Arch"/>
    <property type="match status" value="1"/>
</dbReference>
<dbReference type="PROSITE" id="PS51379">
    <property type="entry name" value="4FE4S_FER_2"/>
    <property type="match status" value="2"/>
</dbReference>
<evidence type="ECO:0000313" key="14">
    <source>
        <dbReference type="EMBL" id="HDI83506.1"/>
    </source>
</evidence>
<dbReference type="GO" id="GO:0046872">
    <property type="term" value="F:metal ion binding"/>
    <property type="evidence" value="ECO:0007669"/>
    <property type="project" value="UniProtKB-KW"/>
</dbReference>
<feature type="domain" description="4Fe-4S ferredoxin-type" evidence="13">
    <location>
        <begin position="31"/>
        <end position="59"/>
    </location>
</feature>
<evidence type="ECO:0000256" key="8">
    <source>
        <dbReference type="ARBA" id="ARBA00023004"/>
    </source>
</evidence>
<dbReference type="GO" id="GO:0016625">
    <property type="term" value="F:oxidoreductase activity, acting on the aldehyde or oxo group of donors, iron-sulfur protein as acceptor"/>
    <property type="evidence" value="ECO:0007669"/>
    <property type="project" value="InterPro"/>
</dbReference>
<gene>
    <name evidence="14" type="ORF">ENF18_06940</name>
</gene>
<dbReference type="InterPro" id="IPR053389">
    <property type="entry name" value="Pyruvate_synthase_PorD"/>
</dbReference>
<sequence length="92" mass="10557">MKETWKELPIGAIIKEPGSSKRFETGDWRTERPVLDPEKCIHCMFCWIYCPDSSIKVENGKMEGFLYEYCKGCGICADVCPTKAITMVREEV</sequence>
<protein>
    <recommendedName>
        <fullName evidence="10">Pyruvate synthase subunit PorD</fullName>
    </recommendedName>
    <alternativeName>
        <fullName evidence="12">Pyruvate oxidoreductase delta chain</fullName>
    </alternativeName>
    <alternativeName>
        <fullName evidence="11">Pyruvic-ferredoxin oxidoreductase subunit delta</fullName>
    </alternativeName>
</protein>